<protein>
    <submittedName>
        <fullName evidence="2">Glycosyltransferase involved in cell wall biosynthesis</fullName>
    </submittedName>
</protein>
<dbReference type="InterPro" id="IPR028098">
    <property type="entry name" value="Glyco_trans_4-like_N"/>
</dbReference>
<feature type="domain" description="Glycosyltransferase subfamily 4-like N-terminal" evidence="1">
    <location>
        <begin position="13"/>
        <end position="162"/>
    </location>
</feature>
<dbReference type="AlphaFoldDB" id="A0A561C504"/>
<name>A0A561C504_9BURK</name>
<reference evidence="2 3" key="1">
    <citation type="submission" date="2019-06" db="EMBL/GenBank/DDBJ databases">
        <title>Sorghum-associated microbial communities from plants grown in Nebraska, USA.</title>
        <authorList>
            <person name="Schachtman D."/>
        </authorList>
    </citation>
    <scope>NUCLEOTIDE SEQUENCE [LARGE SCALE GENOMIC DNA]</scope>
    <source>
        <strain evidence="2 3">T529</strain>
    </source>
</reference>
<gene>
    <name evidence="2" type="ORF">FB547_10439</name>
</gene>
<dbReference type="Proteomes" id="UP000319722">
    <property type="component" value="Unassembled WGS sequence"/>
</dbReference>
<dbReference type="EMBL" id="VIVL01000004">
    <property type="protein sequence ID" value="TWD86097.1"/>
    <property type="molecule type" value="Genomic_DNA"/>
</dbReference>
<proteinExistence type="predicted"/>
<dbReference type="CDD" id="cd03808">
    <property type="entry name" value="GT4_CapM-like"/>
    <property type="match status" value="1"/>
</dbReference>
<dbReference type="SUPFAM" id="SSF53756">
    <property type="entry name" value="UDP-Glycosyltransferase/glycogen phosphorylase"/>
    <property type="match status" value="1"/>
</dbReference>
<comment type="caution">
    <text evidence="2">The sequence shown here is derived from an EMBL/GenBank/DDBJ whole genome shotgun (WGS) entry which is preliminary data.</text>
</comment>
<sequence length="384" mass="41551">MTEKHGVEGSGALLFVVNIDWFFLSHRLPIALEAIRQGWQVHIATGLTDRRQELERHGLVVHPLQLERAGVGIVNAASSAWQLLRIVRRVRPHVIHTVTIKPVLLGGMVARLAKVPSLVSAVPGLGSVFVADGLVAGLKRLLVRAGYRMALKHRNQKVIFQNTGDQDTVLSMTGLARSDVVLIRGSGADLTRFTPQPLPEGVPIVVLASRLLWNKGIQEFVSAARLVRQGGVSSRFVLVGTPDAASPTSVPERQIEEWVDEGVIEWWGQRSDMESVLAAANLVVLPSYSEGIPKILIEAAACARPVVTTDVPGCREAIEVGVTGVVVPCRDSAALANAIEELLGDPAKCKRMGDAGRVLAEREYDVAHVARAHLRIYSDLKARA</sequence>
<dbReference type="PANTHER" id="PTHR12526">
    <property type="entry name" value="GLYCOSYLTRANSFERASE"/>
    <property type="match status" value="1"/>
</dbReference>
<dbReference type="Gene3D" id="3.40.50.2000">
    <property type="entry name" value="Glycogen Phosphorylase B"/>
    <property type="match status" value="2"/>
</dbReference>
<accession>A0A561C504</accession>
<evidence type="ECO:0000313" key="3">
    <source>
        <dbReference type="Proteomes" id="UP000319722"/>
    </source>
</evidence>
<keyword evidence="2" id="KW-0808">Transferase</keyword>
<organism evidence="2 3">
    <name type="scientific">Variovorax beijingensis</name>
    <dbReference type="NCBI Taxonomy" id="2496117"/>
    <lineage>
        <taxon>Bacteria</taxon>
        <taxon>Pseudomonadati</taxon>
        <taxon>Pseudomonadota</taxon>
        <taxon>Betaproteobacteria</taxon>
        <taxon>Burkholderiales</taxon>
        <taxon>Comamonadaceae</taxon>
        <taxon>Variovorax</taxon>
    </lineage>
</organism>
<dbReference type="PANTHER" id="PTHR12526:SF638">
    <property type="entry name" value="SPORE COAT PROTEIN SA"/>
    <property type="match status" value="1"/>
</dbReference>
<dbReference type="RefSeq" id="WP_261380274.1">
    <property type="nucleotide sequence ID" value="NZ_VIVL01000004.1"/>
</dbReference>
<evidence type="ECO:0000313" key="2">
    <source>
        <dbReference type="EMBL" id="TWD86097.1"/>
    </source>
</evidence>
<dbReference type="Pfam" id="PF13477">
    <property type="entry name" value="Glyco_trans_4_2"/>
    <property type="match status" value="1"/>
</dbReference>
<dbReference type="Pfam" id="PF13692">
    <property type="entry name" value="Glyco_trans_1_4"/>
    <property type="match status" value="1"/>
</dbReference>
<dbReference type="GO" id="GO:0016757">
    <property type="term" value="F:glycosyltransferase activity"/>
    <property type="evidence" value="ECO:0007669"/>
    <property type="project" value="UniProtKB-ARBA"/>
</dbReference>
<evidence type="ECO:0000259" key="1">
    <source>
        <dbReference type="Pfam" id="PF13477"/>
    </source>
</evidence>